<keyword evidence="4" id="KW-1185">Reference proteome</keyword>
<comment type="caution">
    <text evidence="3">The sequence shown here is derived from an EMBL/GenBank/DDBJ whole genome shotgun (WGS) entry which is preliminary data.</text>
</comment>
<feature type="compositionally biased region" description="Low complexity" evidence="2">
    <location>
        <begin position="579"/>
        <end position="599"/>
    </location>
</feature>
<feature type="compositionally biased region" description="Basic residues" evidence="2">
    <location>
        <begin position="630"/>
        <end position="657"/>
    </location>
</feature>
<feature type="region of interest" description="Disordered" evidence="2">
    <location>
        <begin position="576"/>
        <end position="683"/>
    </location>
</feature>
<feature type="repeat" description="TPR" evidence="1">
    <location>
        <begin position="336"/>
        <end position="369"/>
    </location>
</feature>
<evidence type="ECO:0008006" key="5">
    <source>
        <dbReference type="Google" id="ProtNLM"/>
    </source>
</evidence>
<keyword evidence="1" id="KW-0802">TPR repeat</keyword>
<dbReference type="Gene3D" id="1.25.40.10">
    <property type="entry name" value="Tetratricopeptide repeat domain"/>
    <property type="match status" value="1"/>
</dbReference>
<evidence type="ECO:0000256" key="1">
    <source>
        <dbReference type="PROSITE-ProRule" id="PRU00339"/>
    </source>
</evidence>
<dbReference type="InterPro" id="IPR039190">
    <property type="entry name" value="TTC14"/>
</dbReference>
<name>A0ABD0YRZ4_9HEMI</name>
<proteinExistence type="predicted"/>
<accession>A0ABD0YRZ4</accession>
<dbReference type="PROSITE" id="PS50005">
    <property type="entry name" value="TPR"/>
    <property type="match status" value="2"/>
</dbReference>
<feature type="compositionally biased region" description="Basic residues" evidence="2">
    <location>
        <begin position="462"/>
        <end position="479"/>
    </location>
</feature>
<feature type="compositionally biased region" description="Low complexity" evidence="2">
    <location>
        <begin position="480"/>
        <end position="507"/>
    </location>
</feature>
<dbReference type="InterPro" id="IPR011990">
    <property type="entry name" value="TPR-like_helical_dom_sf"/>
</dbReference>
<dbReference type="Pfam" id="PF13181">
    <property type="entry name" value="TPR_8"/>
    <property type="match status" value="1"/>
</dbReference>
<dbReference type="PANTHER" id="PTHR23184:SF9">
    <property type="entry name" value="TETRATRICOPEPTIDE REPEAT PROTEIN 14"/>
    <property type="match status" value="1"/>
</dbReference>
<evidence type="ECO:0000313" key="4">
    <source>
        <dbReference type="Proteomes" id="UP001558652"/>
    </source>
</evidence>
<dbReference type="SUPFAM" id="SSF48452">
    <property type="entry name" value="TPR-like"/>
    <property type="match status" value="1"/>
</dbReference>
<organism evidence="3 4">
    <name type="scientific">Ranatra chinensis</name>
    <dbReference type="NCBI Taxonomy" id="642074"/>
    <lineage>
        <taxon>Eukaryota</taxon>
        <taxon>Metazoa</taxon>
        <taxon>Ecdysozoa</taxon>
        <taxon>Arthropoda</taxon>
        <taxon>Hexapoda</taxon>
        <taxon>Insecta</taxon>
        <taxon>Pterygota</taxon>
        <taxon>Neoptera</taxon>
        <taxon>Paraneoptera</taxon>
        <taxon>Hemiptera</taxon>
        <taxon>Heteroptera</taxon>
        <taxon>Panheteroptera</taxon>
        <taxon>Nepomorpha</taxon>
        <taxon>Nepidae</taxon>
        <taxon>Ranatrinae</taxon>
        <taxon>Ranatra</taxon>
    </lineage>
</organism>
<evidence type="ECO:0000256" key="2">
    <source>
        <dbReference type="SAM" id="MobiDB-lite"/>
    </source>
</evidence>
<dbReference type="EMBL" id="JBFDAA010000011">
    <property type="protein sequence ID" value="KAL1123973.1"/>
    <property type="molecule type" value="Genomic_DNA"/>
</dbReference>
<feature type="compositionally biased region" description="Basic and acidic residues" evidence="2">
    <location>
        <begin position="607"/>
        <end position="629"/>
    </location>
</feature>
<dbReference type="AlphaFoldDB" id="A0ABD0YRZ4"/>
<reference evidence="3 4" key="1">
    <citation type="submission" date="2024-07" db="EMBL/GenBank/DDBJ databases">
        <title>Chromosome-level genome assembly of the water stick insect Ranatra chinensis (Heteroptera: Nepidae).</title>
        <authorList>
            <person name="Liu X."/>
        </authorList>
    </citation>
    <scope>NUCLEOTIDE SEQUENCE [LARGE SCALE GENOMIC DNA]</scope>
    <source>
        <strain evidence="3">Cailab_2021Rc</strain>
        <tissue evidence="3">Muscle</tissue>
    </source>
</reference>
<feature type="repeat" description="TPR" evidence="1">
    <location>
        <begin position="377"/>
        <end position="410"/>
    </location>
</feature>
<dbReference type="SMART" id="SM00028">
    <property type="entry name" value="TPR"/>
    <property type="match status" value="3"/>
</dbReference>
<dbReference type="PANTHER" id="PTHR23184">
    <property type="entry name" value="TETRATRICOPEPTIDE REPEAT PROTEIN 14"/>
    <property type="match status" value="1"/>
</dbReference>
<gene>
    <name evidence="3" type="ORF">AAG570_001743</name>
</gene>
<feature type="region of interest" description="Disordered" evidence="2">
    <location>
        <begin position="457"/>
        <end position="531"/>
    </location>
</feature>
<dbReference type="InterPro" id="IPR019734">
    <property type="entry name" value="TPR_rpt"/>
</dbReference>
<protein>
    <recommendedName>
        <fullName evidence="5">Tetratricopeptide repeat protein 14</fullName>
    </recommendedName>
</protein>
<dbReference type="Proteomes" id="UP001558652">
    <property type="component" value="Unassembled WGS sequence"/>
</dbReference>
<sequence>MEKVLDSGLITRSLNFHGQQLKKVWETERGEGDLQKLNVDGLDFSVFQERQKHMGFQDRGKRLKLHQFIAKHANVLFDEVLNVRSSSSAPPASPPNEHYAILPPFDMFLDIDKKDRTEHFFSYLKPGDLIMGQLVSKISTGYMMKVLCSDGEAIRIVADLGIKAVIQSVNMIPAVDKKNVTRNFLLNDMVCCEVLEVVANSEKIYAGMKGDVCPPPLRLRLGLIQNEDMPAAYKKWQEGMSEAYDEMLQNSVGFRNPGNIKCLSEELGLGNQNFSHFSSLRFGFPTEECASELRQAQSSKWAYRSVSDGIAHFKAGRHAEAFQCLNKALAIDVNNIEALVARGALYANGGSFKKAIEDFDSALKINSNHQNARKYVAETLVALGRSFEEESKWDEAMAAYDRCLTIAPYHEEARNSIEYVKAKQGLNRPVESETIPLLTPGKAQGVKETLKQLLAQHETKSAKKAKKKKDKKVKRKKNRSSSSSSSSSLSSSSSSSSSSSETSSASSQDSHHKRKHKRKGEHKDRSLSPLSKRMALMDSVGSVEAFDGGMAHKGSHYNPPSMPFSFTMECSVISGQPDLANTSATGAAAGPGVVGGLSAKSSVESEYEARVRKFLEQTKGRKERKAHEEKKKKKKKDKKASKKNRKKKREERKKLKKAAKEEKMRREGKRRRSNSNIEDDDLYGSKNDIRLISFDNIPDLEDLQSKLSAYYAKVEKAPKK</sequence>
<evidence type="ECO:0000313" key="3">
    <source>
        <dbReference type="EMBL" id="KAL1123973.1"/>
    </source>
</evidence>
<feature type="compositionally biased region" description="Basic residues" evidence="2">
    <location>
        <begin position="511"/>
        <end position="520"/>
    </location>
</feature>
<feature type="region of interest" description="Disordered" evidence="2">
    <location>
        <begin position="548"/>
        <end position="567"/>
    </location>
</feature>